<protein>
    <submittedName>
        <fullName evidence="1">Uncharacterized protein</fullName>
    </submittedName>
</protein>
<dbReference type="Proteomes" id="UP000466345">
    <property type="component" value="Unassembled WGS sequence"/>
</dbReference>
<dbReference type="AlphaFoldDB" id="A0A7K0CM54"/>
<dbReference type="RefSeq" id="WP_153455375.1">
    <property type="nucleotide sequence ID" value="NZ_WEGJ01000022.1"/>
</dbReference>
<evidence type="ECO:0000313" key="1">
    <source>
        <dbReference type="EMBL" id="MQY14569.1"/>
    </source>
</evidence>
<organism evidence="1 2">
    <name type="scientific">Streptomyces smaragdinus</name>
    <dbReference type="NCBI Taxonomy" id="2585196"/>
    <lineage>
        <taxon>Bacteria</taxon>
        <taxon>Bacillati</taxon>
        <taxon>Actinomycetota</taxon>
        <taxon>Actinomycetes</taxon>
        <taxon>Kitasatosporales</taxon>
        <taxon>Streptomycetaceae</taxon>
        <taxon>Streptomyces</taxon>
    </lineage>
</organism>
<accession>A0A7K0CM54</accession>
<name>A0A7K0CM54_9ACTN</name>
<reference evidence="1 2" key="1">
    <citation type="submission" date="2019-10" db="EMBL/GenBank/DDBJ databases">
        <title>Streptomyces smaragdinus sp. nov. and Streptomyces fabii sp. nov., isolated from the gut of fungus growing-termite Macrotermes natalensis.</title>
        <authorList>
            <person name="Schwitalla J."/>
            <person name="Benndorf R."/>
            <person name="Martin K."/>
            <person name="De Beer W."/>
            <person name="Kaster A.-K."/>
            <person name="Vollmers J."/>
            <person name="Poulsen M."/>
            <person name="Beemelmanns C."/>
        </authorList>
    </citation>
    <scope>NUCLEOTIDE SEQUENCE [LARGE SCALE GENOMIC DNA]</scope>
    <source>
        <strain evidence="1 2">RB5</strain>
    </source>
</reference>
<keyword evidence="2" id="KW-1185">Reference proteome</keyword>
<comment type="caution">
    <text evidence="1">The sequence shown here is derived from an EMBL/GenBank/DDBJ whole genome shotgun (WGS) entry which is preliminary data.</text>
</comment>
<dbReference type="OrthoDB" id="4325844at2"/>
<sequence>MSDDDKVTVGLSACSAQDAAAVLEALGDTFETNWRRGEPPPEAAPGHPQVWVATVDTAHPAGAAHPPALGASVTADLQGGYLAVDRVRDALADTYTVREEGTAAGDQEKDVRLRLTN</sequence>
<gene>
    <name evidence="1" type="ORF">SRB5_47370</name>
</gene>
<dbReference type="EMBL" id="WEGJ01000022">
    <property type="protein sequence ID" value="MQY14569.1"/>
    <property type="molecule type" value="Genomic_DNA"/>
</dbReference>
<proteinExistence type="predicted"/>
<evidence type="ECO:0000313" key="2">
    <source>
        <dbReference type="Proteomes" id="UP000466345"/>
    </source>
</evidence>